<dbReference type="Proteomes" id="UP000226179">
    <property type="component" value="Unassembled WGS sequence"/>
</dbReference>
<dbReference type="EMBL" id="NJGJ01000001">
    <property type="protein sequence ID" value="PGH25819.1"/>
    <property type="molecule type" value="Genomic_DNA"/>
</dbReference>
<accession>A0A2B7YXT2</accession>
<reference evidence="2 3" key="1">
    <citation type="submission" date="2017-06" db="EMBL/GenBank/DDBJ databases">
        <title>Draft genome sequence of Fusobacterium nucleatum subsp. animalis KCOM 1280 (=ChDC F318).</title>
        <authorList>
            <person name="Kook J.-K."/>
            <person name="Park S.-N."/>
            <person name="Lim Y.K."/>
            <person name="Roh H."/>
        </authorList>
    </citation>
    <scope>NUCLEOTIDE SEQUENCE [LARGE SCALE GENOMIC DNA]</scope>
    <source>
        <strain evidence="3">KCOM 1280 ( ChDC F318)</strain>
    </source>
</reference>
<evidence type="ECO:0000313" key="3">
    <source>
        <dbReference type="Proteomes" id="UP000226179"/>
    </source>
</evidence>
<feature type="transmembrane region" description="Helical" evidence="1">
    <location>
        <begin position="306"/>
        <end position="325"/>
    </location>
</feature>
<keyword evidence="1" id="KW-0812">Transmembrane</keyword>
<keyword evidence="1" id="KW-1133">Transmembrane helix</keyword>
<gene>
    <name evidence="2" type="ORF">RN90_10935</name>
</gene>
<protein>
    <submittedName>
        <fullName evidence="2">Uncharacterized protein</fullName>
    </submittedName>
</protein>
<evidence type="ECO:0000313" key="2">
    <source>
        <dbReference type="EMBL" id="PGH25819.1"/>
    </source>
</evidence>
<comment type="caution">
    <text evidence="2">The sequence shown here is derived from an EMBL/GenBank/DDBJ whole genome shotgun (WGS) entry which is preliminary data.</text>
</comment>
<sequence length="332" mass="40151">MRSFVIEYIKRDNEEDTSDSGVELELHVNLWNFKKLETTFDFGFMVDNIDNVENIILYVPFKIKKVEDLGNNIIEKNQILVDAIFNERCETIKFYPKRLKVIKKGNYDTRYREGRDINNKKEKDFILYSLSDNQIAFENFYNYARIKLNVENILSKEEQKNHPELDNKKYYFRIRFFPDSNEITMIKRENEKINIFQDASLRTTEIIDFRINDLRSCPENLREEFLRTPRFTIKKIHYLIMRSSTDEYITIGDTEVKGRLLEKEIWKNYINIEENDMIAYHVKKEEYYTFSNLSRFKYPLNVGERLFWYIFIAIILSLASSYIYAEISKLFF</sequence>
<organism evidence="2 3">
    <name type="scientific">Fusobacterium animalis</name>
    <dbReference type="NCBI Taxonomy" id="76859"/>
    <lineage>
        <taxon>Bacteria</taxon>
        <taxon>Fusobacteriati</taxon>
        <taxon>Fusobacteriota</taxon>
        <taxon>Fusobacteriia</taxon>
        <taxon>Fusobacteriales</taxon>
        <taxon>Fusobacteriaceae</taxon>
        <taxon>Fusobacterium</taxon>
    </lineage>
</organism>
<dbReference type="AlphaFoldDB" id="A0A2B7YXT2"/>
<proteinExistence type="predicted"/>
<evidence type="ECO:0000256" key="1">
    <source>
        <dbReference type="SAM" id="Phobius"/>
    </source>
</evidence>
<dbReference type="RefSeq" id="WP_158412395.1">
    <property type="nucleotide sequence ID" value="NZ_CP077150.1"/>
</dbReference>
<keyword evidence="1" id="KW-0472">Membrane</keyword>
<name>A0A2B7YXT2_9FUSO</name>